<keyword evidence="1" id="KW-0472">Membrane</keyword>
<feature type="transmembrane region" description="Helical" evidence="1">
    <location>
        <begin position="94"/>
        <end position="113"/>
    </location>
</feature>
<feature type="transmembrane region" description="Helical" evidence="1">
    <location>
        <begin position="125"/>
        <end position="145"/>
    </location>
</feature>
<evidence type="ECO:0000256" key="1">
    <source>
        <dbReference type="SAM" id="Phobius"/>
    </source>
</evidence>
<keyword evidence="1" id="KW-0812">Transmembrane</keyword>
<keyword evidence="3" id="KW-1185">Reference proteome</keyword>
<dbReference type="Proteomes" id="UP000027100">
    <property type="component" value="Unassembled WGS sequence"/>
</dbReference>
<dbReference type="AlphaFoldDB" id="A0A062VIR2"/>
<name>A0A062VIR2_9PROT</name>
<comment type="caution">
    <text evidence="2">The sequence shown here is derived from an EMBL/GenBank/DDBJ whole genome shotgun (WGS) entry which is preliminary data.</text>
</comment>
<gene>
    <name evidence="2" type="ORF">HPO_12828</name>
</gene>
<proteinExistence type="predicted"/>
<evidence type="ECO:0000313" key="3">
    <source>
        <dbReference type="Proteomes" id="UP000027100"/>
    </source>
</evidence>
<protein>
    <submittedName>
        <fullName evidence="2">Uncharacterized protein</fullName>
    </submittedName>
</protein>
<keyword evidence="1" id="KW-1133">Transmembrane helix</keyword>
<reference evidence="2 3" key="1">
    <citation type="journal article" date="2014" name="Antonie Van Leeuwenhoek">
        <title>Hyphomonas beringensis sp. nov. and Hyphomonas chukchiensis sp. nov., isolated from surface seawater of the Bering Sea and Chukchi Sea.</title>
        <authorList>
            <person name="Li C."/>
            <person name="Lai Q."/>
            <person name="Li G."/>
            <person name="Dong C."/>
            <person name="Wang J."/>
            <person name="Liao Y."/>
            <person name="Shao Z."/>
        </authorList>
    </citation>
    <scope>NUCLEOTIDE SEQUENCE [LARGE SCALE GENOMIC DNA]</scope>
    <source>
        <strain evidence="2 3">PS728</strain>
    </source>
</reference>
<accession>A0A062VIR2</accession>
<organism evidence="2 3">
    <name type="scientific">Hyphomonas polymorpha PS728</name>
    <dbReference type="NCBI Taxonomy" id="1280954"/>
    <lineage>
        <taxon>Bacteria</taxon>
        <taxon>Pseudomonadati</taxon>
        <taxon>Pseudomonadota</taxon>
        <taxon>Alphaproteobacteria</taxon>
        <taxon>Hyphomonadales</taxon>
        <taxon>Hyphomonadaceae</taxon>
        <taxon>Hyphomonas</taxon>
    </lineage>
</organism>
<dbReference type="RefSeq" id="WP_157532818.1">
    <property type="nucleotide sequence ID" value="NZ_ARYM01000014.1"/>
</dbReference>
<sequence length="152" mass="16565">MHTWRFESFTLAFVTQKCAEYFLLSFCLAVHLLVGSQSADPAAWGIYVDTNLQSAILAAFTGSLTIFLFTLYPAVAFIFVGIAHRLISAKNAPIIPWLSAAVSVIYMAVWVASVTNFDPGILPPSYWIITATMGIFVGVSSAALYPPVPNKR</sequence>
<dbReference type="EMBL" id="ARYM01000014">
    <property type="protein sequence ID" value="KCZ97950.1"/>
    <property type="molecule type" value="Genomic_DNA"/>
</dbReference>
<feature type="transmembrane region" description="Helical" evidence="1">
    <location>
        <begin position="54"/>
        <end position="82"/>
    </location>
</feature>
<evidence type="ECO:0000313" key="2">
    <source>
        <dbReference type="EMBL" id="KCZ97950.1"/>
    </source>
</evidence>